<dbReference type="RefSeq" id="WP_075550305.1">
    <property type="nucleotide sequence ID" value="NZ_CP013704.1"/>
</dbReference>
<proteinExistence type="predicted"/>
<protein>
    <submittedName>
        <fullName evidence="1">Flagellar protein FlbA</fullName>
    </submittedName>
</protein>
<gene>
    <name evidence="1" type="ORF">N187_01385</name>
</gene>
<accession>A0ABN4UFL7</accession>
<dbReference type="EMBL" id="CP013704">
    <property type="protein sequence ID" value="APR64773.1"/>
    <property type="molecule type" value="Genomic_DNA"/>
</dbReference>
<keyword evidence="2" id="KW-1185">Reference proteome</keyword>
<sequence>MNDLIFKKKKFEKILGVRAYNKKSSENDLMRVNNKISEIEEFLVESSKDLKKLNNIDIFLQGNCLDYLAFKKKKELEKLAKLKKEYEQYHDIYLKKYGDEKRVDILIKTLNNTITREKIRSARLFLDEYVSCKICKGLGNSNE</sequence>
<evidence type="ECO:0000313" key="2">
    <source>
        <dbReference type="Proteomes" id="UP000185502"/>
    </source>
</evidence>
<evidence type="ECO:0000313" key="1">
    <source>
        <dbReference type="EMBL" id="APR64773.1"/>
    </source>
</evidence>
<keyword evidence="1" id="KW-0282">Flagellum</keyword>
<reference evidence="1" key="1">
    <citation type="submission" date="2015-12" db="EMBL/GenBank/DDBJ databases">
        <title>Chromosome of the avian spirochetosis agent Borrelia anserina Es.</title>
        <authorList>
            <person name="Elbir H."/>
            <person name="Sitlani P."/>
            <person name="Bergstroem S."/>
            <person name="Barbour A.G."/>
        </authorList>
    </citation>
    <scope>NUCLEOTIDE SEQUENCE [LARGE SCALE GENOMIC DNA]</scope>
    <source>
        <strain evidence="1">Es</strain>
    </source>
</reference>
<organism evidence="1 2">
    <name type="scientific">Borrelia anserina Es</name>
    <dbReference type="NCBI Taxonomy" id="1365188"/>
    <lineage>
        <taxon>Bacteria</taxon>
        <taxon>Pseudomonadati</taxon>
        <taxon>Spirochaetota</taxon>
        <taxon>Spirochaetia</taxon>
        <taxon>Spirochaetales</taxon>
        <taxon>Borreliaceae</taxon>
        <taxon>Borrelia</taxon>
    </lineage>
</organism>
<name>A0ABN4UFL7_BORAN</name>
<keyword evidence="1" id="KW-0969">Cilium</keyword>
<dbReference type="Proteomes" id="UP000185502">
    <property type="component" value="Chromosome"/>
</dbReference>
<keyword evidence="1" id="KW-0966">Cell projection</keyword>